<gene>
    <name evidence="4" type="ORF">Pfra01_000252400</name>
</gene>
<evidence type="ECO:0000313" key="4">
    <source>
        <dbReference type="EMBL" id="GMF20638.1"/>
    </source>
</evidence>
<dbReference type="Gene3D" id="4.10.60.10">
    <property type="entry name" value="Zinc finger, CCHC-type"/>
    <property type="match status" value="1"/>
</dbReference>
<name>A0A9W6WNK5_9STRA</name>
<evidence type="ECO:0000256" key="1">
    <source>
        <dbReference type="SAM" id="MobiDB-lite"/>
    </source>
</evidence>
<dbReference type="AlphaFoldDB" id="A0A9W6WNK5"/>
<dbReference type="InterPro" id="IPR001878">
    <property type="entry name" value="Znf_CCHC"/>
</dbReference>
<protein>
    <submittedName>
        <fullName evidence="4">Unnamed protein product</fullName>
    </submittedName>
</protein>
<dbReference type="InterPro" id="IPR036875">
    <property type="entry name" value="Znf_CCHC_sf"/>
</dbReference>
<feature type="region of interest" description="Disordered" evidence="1">
    <location>
        <begin position="206"/>
        <end position="236"/>
    </location>
</feature>
<feature type="domain" description="CCHC-type" evidence="2">
    <location>
        <begin position="6"/>
        <end position="21"/>
    </location>
</feature>
<feature type="domain" description="GAG-pre-integrase" evidence="3">
    <location>
        <begin position="138"/>
        <end position="202"/>
    </location>
</feature>
<reference evidence="4" key="1">
    <citation type="submission" date="2023-04" db="EMBL/GenBank/DDBJ databases">
        <title>Phytophthora fragariaefolia NBRC 109709.</title>
        <authorList>
            <person name="Ichikawa N."/>
            <person name="Sato H."/>
            <person name="Tonouchi N."/>
        </authorList>
    </citation>
    <scope>NUCLEOTIDE SEQUENCE</scope>
    <source>
        <strain evidence="4">NBRC 109709</strain>
    </source>
</reference>
<evidence type="ECO:0000259" key="2">
    <source>
        <dbReference type="Pfam" id="PF00098"/>
    </source>
</evidence>
<dbReference type="Proteomes" id="UP001165121">
    <property type="component" value="Unassembled WGS sequence"/>
</dbReference>
<dbReference type="EMBL" id="BSXT01000202">
    <property type="protein sequence ID" value="GMF20638.1"/>
    <property type="molecule type" value="Genomic_DNA"/>
</dbReference>
<sequence>MSKVMCYNFQEMGHFARDCTKERVQAKSKPEAASMAFTEDEIANDNKREWILLEPRVLTVASGDNLVATAVGPAPLTQNGREVCILQDVLFVKGLARNLVSVAAASRRGMTVEFQDVTCIIRAPHGTSLHAPRKNTYMYVVDATSATFQDTAMMASDAPHVGTWHRRLGHLNTQSVQQLLGDIQLPGQGAMNQSCPTCVKGKLAQKPFTTKEKRQPQEKLAAASHRLRGTHTGDFT</sequence>
<dbReference type="GO" id="GO:0008270">
    <property type="term" value="F:zinc ion binding"/>
    <property type="evidence" value="ECO:0007669"/>
    <property type="project" value="InterPro"/>
</dbReference>
<dbReference type="GO" id="GO:0003676">
    <property type="term" value="F:nucleic acid binding"/>
    <property type="evidence" value="ECO:0007669"/>
    <property type="project" value="InterPro"/>
</dbReference>
<proteinExistence type="predicted"/>
<accession>A0A9W6WNK5</accession>
<dbReference type="SUPFAM" id="SSF57756">
    <property type="entry name" value="Retrovirus zinc finger-like domains"/>
    <property type="match status" value="1"/>
</dbReference>
<comment type="caution">
    <text evidence="4">The sequence shown here is derived from an EMBL/GenBank/DDBJ whole genome shotgun (WGS) entry which is preliminary data.</text>
</comment>
<keyword evidence="5" id="KW-1185">Reference proteome</keyword>
<organism evidence="4 5">
    <name type="scientific">Phytophthora fragariaefolia</name>
    <dbReference type="NCBI Taxonomy" id="1490495"/>
    <lineage>
        <taxon>Eukaryota</taxon>
        <taxon>Sar</taxon>
        <taxon>Stramenopiles</taxon>
        <taxon>Oomycota</taxon>
        <taxon>Peronosporomycetes</taxon>
        <taxon>Peronosporales</taxon>
        <taxon>Peronosporaceae</taxon>
        <taxon>Phytophthora</taxon>
    </lineage>
</organism>
<dbReference type="Pfam" id="PF00098">
    <property type="entry name" value="zf-CCHC"/>
    <property type="match status" value="1"/>
</dbReference>
<evidence type="ECO:0000313" key="5">
    <source>
        <dbReference type="Proteomes" id="UP001165121"/>
    </source>
</evidence>
<dbReference type="Pfam" id="PF13976">
    <property type="entry name" value="gag_pre-integrs"/>
    <property type="match status" value="1"/>
</dbReference>
<dbReference type="OrthoDB" id="111659at2759"/>
<evidence type="ECO:0000259" key="3">
    <source>
        <dbReference type="Pfam" id="PF13976"/>
    </source>
</evidence>
<dbReference type="InterPro" id="IPR025724">
    <property type="entry name" value="GAG-pre-integrase_dom"/>
</dbReference>